<organism evidence="3 4">
    <name type="scientific">Psilocybe cf. subviscida</name>
    <dbReference type="NCBI Taxonomy" id="2480587"/>
    <lineage>
        <taxon>Eukaryota</taxon>
        <taxon>Fungi</taxon>
        <taxon>Dikarya</taxon>
        <taxon>Basidiomycota</taxon>
        <taxon>Agaricomycotina</taxon>
        <taxon>Agaricomycetes</taxon>
        <taxon>Agaricomycetidae</taxon>
        <taxon>Agaricales</taxon>
        <taxon>Agaricineae</taxon>
        <taxon>Strophariaceae</taxon>
        <taxon>Psilocybe</taxon>
    </lineage>
</organism>
<dbReference type="PANTHER" id="PTHR40465:SF1">
    <property type="entry name" value="DUF6534 DOMAIN-CONTAINING PROTEIN"/>
    <property type="match status" value="1"/>
</dbReference>
<keyword evidence="1" id="KW-0812">Transmembrane</keyword>
<dbReference type="InterPro" id="IPR045339">
    <property type="entry name" value="DUF6534"/>
</dbReference>
<protein>
    <recommendedName>
        <fullName evidence="2">DUF6534 domain-containing protein</fullName>
    </recommendedName>
</protein>
<feature type="transmembrane region" description="Helical" evidence="1">
    <location>
        <begin position="228"/>
        <end position="250"/>
    </location>
</feature>
<feature type="transmembrane region" description="Helical" evidence="1">
    <location>
        <begin position="117"/>
        <end position="139"/>
    </location>
</feature>
<feature type="transmembrane region" description="Helical" evidence="1">
    <location>
        <begin position="159"/>
        <end position="180"/>
    </location>
</feature>
<dbReference type="PANTHER" id="PTHR40465">
    <property type="entry name" value="CHROMOSOME 1, WHOLE GENOME SHOTGUN SEQUENCE"/>
    <property type="match status" value="1"/>
</dbReference>
<feature type="transmembrane region" description="Helical" evidence="1">
    <location>
        <begin position="201"/>
        <end position="222"/>
    </location>
</feature>
<dbReference type="Pfam" id="PF20152">
    <property type="entry name" value="DUF6534"/>
    <property type="match status" value="1"/>
</dbReference>
<dbReference type="AlphaFoldDB" id="A0A8H5F0X7"/>
<reference evidence="3 4" key="1">
    <citation type="journal article" date="2020" name="ISME J.">
        <title>Uncovering the hidden diversity of litter-decomposition mechanisms in mushroom-forming fungi.</title>
        <authorList>
            <person name="Floudas D."/>
            <person name="Bentzer J."/>
            <person name="Ahren D."/>
            <person name="Johansson T."/>
            <person name="Persson P."/>
            <person name="Tunlid A."/>
        </authorList>
    </citation>
    <scope>NUCLEOTIDE SEQUENCE [LARGE SCALE GENOMIC DNA]</scope>
    <source>
        <strain evidence="3 4">CBS 101986</strain>
    </source>
</reference>
<evidence type="ECO:0000313" key="4">
    <source>
        <dbReference type="Proteomes" id="UP000567179"/>
    </source>
</evidence>
<dbReference type="EMBL" id="JAACJJ010000029">
    <property type="protein sequence ID" value="KAF5319228.1"/>
    <property type="molecule type" value="Genomic_DNA"/>
</dbReference>
<accession>A0A8H5F0X7</accession>
<evidence type="ECO:0000259" key="2">
    <source>
        <dbReference type="Pfam" id="PF20152"/>
    </source>
</evidence>
<evidence type="ECO:0000256" key="1">
    <source>
        <dbReference type="SAM" id="Phobius"/>
    </source>
</evidence>
<dbReference type="OrthoDB" id="2953893at2759"/>
<keyword evidence="1" id="KW-0472">Membrane</keyword>
<sequence>MSSNKPYSQSRPCAYSMRAKLDALWSALSSNLYFEGYPHDSMYIKVIVYLVFVLETAQSVLFMDSVFYTLARGFGNMAALDRIGTIWLSVPFIDGLVAWIVQSFYGYRVYVLSRSKILTVIICFLALLQFVAATITAAAGSRAGTFSNLLKTNVLITNAIWEAGSALCDIVIAVTMTYVLKTRDSGAIKTTHYLITRIIRLTIETGALTAIVSIIALILTFAPPGKTYYLAGVVVLGKLYSTTLMVLLNIRPRRHPGGSICVCGNMIPNFTGKGASRGRGVAVSAGVGVGVSILKEVQQSVGDGEGAEMIQSGRGGTSARQGPVNADTMASRRQALYVSADTDTGMSSSSMDHVSESRGSLKLEEAGYIDEIEASPADIYEHPNLNKECPV</sequence>
<name>A0A8H5F0X7_9AGAR</name>
<feature type="transmembrane region" description="Helical" evidence="1">
    <location>
        <begin position="83"/>
        <end position="105"/>
    </location>
</feature>
<feature type="transmembrane region" description="Helical" evidence="1">
    <location>
        <begin position="46"/>
        <end position="71"/>
    </location>
</feature>
<comment type="caution">
    <text evidence="3">The sequence shown here is derived from an EMBL/GenBank/DDBJ whole genome shotgun (WGS) entry which is preliminary data.</text>
</comment>
<evidence type="ECO:0000313" key="3">
    <source>
        <dbReference type="EMBL" id="KAF5319228.1"/>
    </source>
</evidence>
<dbReference type="Proteomes" id="UP000567179">
    <property type="component" value="Unassembled WGS sequence"/>
</dbReference>
<gene>
    <name evidence="3" type="ORF">D9619_008284</name>
</gene>
<feature type="domain" description="DUF6534" evidence="2">
    <location>
        <begin position="165"/>
        <end position="252"/>
    </location>
</feature>
<keyword evidence="4" id="KW-1185">Reference proteome</keyword>
<keyword evidence="1" id="KW-1133">Transmembrane helix</keyword>
<proteinExistence type="predicted"/>